<dbReference type="PROSITE" id="PS00916">
    <property type="entry name" value="PI3_4_KINASE_2"/>
    <property type="match status" value="1"/>
</dbReference>
<evidence type="ECO:0000256" key="7">
    <source>
        <dbReference type="ARBA" id="ARBA00022553"/>
    </source>
</evidence>
<evidence type="ECO:0000256" key="13">
    <source>
        <dbReference type="ARBA" id="ARBA00023136"/>
    </source>
</evidence>
<evidence type="ECO:0000256" key="5">
    <source>
        <dbReference type="ARBA" id="ARBA00022475"/>
    </source>
</evidence>
<comment type="caution">
    <text evidence="19">The sequence shown here is derived from an EMBL/GenBank/DDBJ whole genome shotgun (WGS) entry which is preliminary data.</text>
</comment>
<comment type="function">
    <text evidence="14">Acts on phosphatidylinositol (PtdIns) in the first committed step in the production of the second messenger inositol-1,4,5,-trisphosphate.</text>
</comment>
<dbReference type="GO" id="GO:0005524">
    <property type="term" value="F:ATP binding"/>
    <property type="evidence" value="ECO:0007669"/>
    <property type="project" value="UniProtKB-KW"/>
</dbReference>
<dbReference type="Gene3D" id="1.25.40.70">
    <property type="entry name" value="Phosphatidylinositol 3-kinase, accessory domain (PIK)"/>
    <property type="match status" value="1"/>
</dbReference>
<evidence type="ECO:0000256" key="15">
    <source>
        <dbReference type="ARBA" id="ARBA00062776"/>
    </source>
</evidence>
<keyword evidence="20" id="KW-1185">Reference proteome</keyword>
<evidence type="ECO:0000256" key="8">
    <source>
        <dbReference type="ARBA" id="ARBA00022679"/>
    </source>
</evidence>
<dbReference type="EC" id="2.7.1.67" evidence="4"/>
<dbReference type="CDD" id="cd05167">
    <property type="entry name" value="PI4Kc_III_alpha"/>
    <property type="match status" value="1"/>
</dbReference>
<accession>A0AAN9T379</accession>
<dbReference type="Gene3D" id="3.30.1010.10">
    <property type="entry name" value="Phosphatidylinositol 3-kinase Catalytic Subunit, Chain A, domain 4"/>
    <property type="match status" value="1"/>
</dbReference>
<evidence type="ECO:0000313" key="20">
    <source>
        <dbReference type="Proteomes" id="UP001367676"/>
    </source>
</evidence>
<evidence type="ECO:0000256" key="16">
    <source>
        <dbReference type="ARBA" id="ARBA00067500"/>
    </source>
</evidence>
<dbReference type="Proteomes" id="UP001367676">
    <property type="component" value="Unassembled WGS sequence"/>
</dbReference>
<dbReference type="GO" id="GO:0048015">
    <property type="term" value="P:phosphatidylinositol-mediated signaling"/>
    <property type="evidence" value="ECO:0007669"/>
    <property type="project" value="TreeGrafter"/>
</dbReference>
<evidence type="ECO:0000256" key="1">
    <source>
        <dbReference type="ARBA" id="ARBA00004236"/>
    </source>
</evidence>
<organism evidence="19 20">
    <name type="scientific">Parthenolecanium corni</name>
    <dbReference type="NCBI Taxonomy" id="536013"/>
    <lineage>
        <taxon>Eukaryota</taxon>
        <taxon>Metazoa</taxon>
        <taxon>Ecdysozoa</taxon>
        <taxon>Arthropoda</taxon>
        <taxon>Hexapoda</taxon>
        <taxon>Insecta</taxon>
        <taxon>Pterygota</taxon>
        <taxon>Neoptera</taxon>
        <taxon>Paraneoptera</taxon>
        <taxon>Hemiptera</taxon>
        <taxon>Sternorrhyncha</taxon>
        <taxon>Coccoidea</taxon>
        <taxon>Coccidae</taxon>
        <taxon>Parthenolecanium</taxon>
    </lineage>
</organism>
<evidence type="ECO:0000256" key="3">
    <source>
        <dbReference type="ARBA" id="ARBA00006209"/>
    </source>
</evidence>
<dbReference type="InterPro" id="IPR016024">
    <property type="entry name" value="ARM-type_fold"/>
</dbReference>
<dbReference type="InterPro" id="IPR042236">
    <property type="entry name" value="PI3K_accessory_sf"/>
</dbReference>
<dbReference type="Pfam" id="PF00613">
    <property type="entry name" value="PI3Ka"/>
    <property type="match status" value="1"/>
</dbReference>
<dbReference type="PANTHER" id="PTHR10048:SF15">
    <property type="entry name" value="PHOSPHATIDYLINOSITOL 4-KINASE ALPHA"/>
    <property type="match status" value="1"/>
</dbReference>
<dbReference type="GO" id="GO:0005737">
    <property type="term" value="C:cytoplasm"/>
    <property type="evidence" value="ECO:0007669"/>
    <property type="project" value="UniProtKB-SubCell"/>
</dbReference>
<dbReference type="SUPFAM" id="SSF56112">
    <property type="entry name" value="Protein kinase-like (PK-like)"/>
    <property type="match status" value="1"/>
</dbReference>
<dbReference type="SMART" id="SM00146">
    <property type="entry name" value="PI3Kc"/>
    <property type="match status" value="1"/>
</dbReference>
<dbReference type="InterPro" id="IPR045495">
    <property type="entry name" value="PI4K_N"/>
</dbReference>
<keyword evidence="8" id="KW-0808">Transferase</keyword>
<dbReference type="PANTHER" id="PTHR10048">
    <property type="entry name" value="PHOSPHATIDYLINOSITOL KINASE"/>
    <property type="match status" value="1"/>
</dbReference>
<feature type="domain" description="PI3K/PI4K catalytic" evidence="17">
    <location>
        <begin position="1800"/>
        <end position="2070"/>
    </location>
</feature>
<evidence type="ECO:0000256" key="4">
    <source>
        <dbReference type="ARBA" id="ARBA00012169"/>
    </source>
</evidence>
<dbReference type="FunFam" id="3.30.1010.10:FF:000009">
    <property type="entry name" value="Phosphatidylinositol 4-kinase, catalytic, alpha"/>
    <property type="match status" value="1"/>
</dbReference>
<keyword evidence="6" id="KW-0963">Cytoplasm</keyword>
<dbReference type="GO" id="GO:0046854">
    <property type="term" value="P:phosphatidylinositol phosphate biosynthetic process"/>
    <property type="evidence" value="ECO:0007669"/>
    <property type="project" value="InterPro"/>
</dbReference>
<dbReference type="FunFam" id="1.10.1070.11:FF:000005">
    <property type="entry name" value="Phosphatidylinositol 4-kinase, catalytic, alpha"/>
    <property type="match status" value="1"/>
</dbReference>
<evidence type="ECO:0000259" key="17">
    <source>
        <dbReference type="PROSITE" id="PS50290"/>
    </source>
</evidence>
<keyword evidence="12" id="KW-0443">Lipid metabolism</keyword>
<dbReference type="Pfam" id="PF00454">
    <property type="entry name" value="PI3_PI4_kinase"/>
    <property type="match status" value="1"/>
</dbReference>
<keyword evidence="10" id="KW-0418">Kinase</keyword>
<proteinExistence type="inferred from homology"/>
<keyword evidence="9" id="KW-0547">Nucleotide-binding</keyword>
<evidence type="ECO:0000313" key="19">
    <source>
        <dbReference type="EMBL" id="KAK7571968.1"/>
    </source>
</evidence>
<sequence>MTRSDSCFFRKTVLHLARSLAAVSNTPWLKVNTLYSLCPQENSLGIFKIDQRGQDAIIALGIYLLESNFQHIDTILPYFLKLLDGLPKVVWTDEIKYSEKERIPIPERFTFCLNTLLCDIIKKHETSRETIVSAQIKCFNCLANNIHSVQSDKDCNSVVRNALCRSIIPCLLGLARAMGRYPINDPPLLCRIFPRLQTPVVKPTSSLNDQNVVKKKSFSNFRSIIPRSLSCNLNMTILDIVTLSSLDPHCDIRSPSKKNDKHDPNSSQAYDPTTYFFSKFGSTFDQFYPTKLSEFSEKIYFSYFSTVQLQNVLIIAKKLLTTEVLDFLDFEGNNSFLTGKGETFPYRSFSETLNFVLVALLRELLQHHQELPTPFTKDVQEFVKSLYLGGQTELQSREVHDASEREDRETNYRTVNKFRMNVMANAACVDLLVWAIGDEIGADNLCSRLAGKINSGHHTRLALAHLPLLLICLDGLGKLATKFPSIASNSISYLRDFLVSPSPILSRLYRLYSEKNASSELKNSRAGSKNLYEHGDSQFERLRDAAIENLCTALRAAYTSDPDCIPALVASLSNRLFAVEKSNEDSSLVQINTIVMLGHIAVSLKNTPKTTDTILLFFQQRFCRVPSTIDVLIVDQLGCLIIAKCEPNIYEEIMKMFVMITVEASNASYSNDQSNQYRHVSGAVINALANIAANIVGDAEMNELLVRLLELFVQLGLEGKRASEKAPAANKASSSAGNLGMLIPVIAVLMKKLPVIRQPKPRLHKLFRDFWLYCVVMGFTNESGLWPTEWHEGVKEIAVKSPCLTMQTSSRSEMREMQYTSAVRNDSVSVNQLMELKSQILQLLEHPPPDVGNFVNKLMFAQATYLLSVYWLETFRVQCSAVPSLQPMFEYLSDYAIQKDKYGMWHCIACVGDRVFSLFLDAMSRKPKDEAREKELEAHAQFLLINFNHIHKQIRRVADKWLSNLVDRFPHLLWNRQVLWTMLDVLQVLSYSLELDPNEETPTLDVPNTSYTIPLMDTIDAREGIVTDFSARSLGIVQEAMKWAPQATRSHLQEYLNQIPDSVRHIGLALATESVLHNKDINLQSITLSSNTLDKRPRCMKPGSSIFVSTISLRSRFSGQITGMLSEDDEKLNDIIDQIIKSISLSAKNDQKFSDYHNALWTATAMLVYYKGHCRKLIHAVAWAPVELFTEEAMKTAVECWQWLVTARPDLDLQFLQEMLTAWQHTVDKRLGLFSMQDEEVSPLAVHEGCVLEPNPPFVKPHDIWLQFISELIETAKYCNHEKIEMFVIMLHNTLPLAIGSSDAIINKHVAAIGTRFRLLQCGLSLLQGDILPKSLSKNILRERIYSACFDVFCVHTECPPQKPPQLREDIAILIKFWQTMHSDKKYLMTSAIGDFDMQSTYDNQMTISSIAELKGTGSTVGSSSSSAITHGWINTVPLSATSTLSKRNLMRSKQQAKNNDSFVKDYIKKRNLILDLLAVQIEFLTTWNNPSGRPEIKICGEDTIAAWKSKAVSDKTLIENTRLAWDHISPVLAVFLPVRLKNSDCIIREVSRLVRLNPSAVAHVPHALQYLVTTETILNDSPELVHMLTWARVSPIQALSYFSRQNPPHPITAQYAIRVLLSYPADAVLFYIPQLVQTLRHDTMGYVIEFIKSIALRSQVVAHQLIWNMKTNMFSDEEMHHKDMTLYDTLESLTNAIVNSLSGPAKKFYEREFNFFSQITDVSGKIRPFPKGPERKRACLEWLSKIKVQSGCYLPSNPEAMVLDIDYKSGTPMQSAAKAPYLARFRVRKCGIKELEKLALSVSDKQNGCGSPEEIDAICKPSPSDVWQAAIFKVGDDVRQDMLALQVISIFKNIFQGVGLDLYLFPYRVVATAPGCGVIECVPDAKSRDQLGRQTDIGMYEYFLKTYGDETTKEFQNARRNFVRSMAAYSVIGFLLQIKDRHNGNIMLDKSGHIIHIDFGFMFESSPGGNLGFEPDIKLTDEMVMVMGGKMEAAPFRWFMELCVQAFLAVRPYRESIVSLVSLMLDTGLPCFRGQTIKLLRERFAPQASDKEAAAFMLSVIKNSFLNFRTRAYDMLQYYQNQIPC</sequence>
<keyword evidence="13" id="KW-0472">Membrane</keyword>
<evidence type="ECO:0000256" key="10">
    <source>
        <dbReference type="ARBA" id="ARBA00022777"/>
    </source>
</evidence>
<dbReference type="SUPFAM" id="SSF48371">
    <property type="entry name" value="ARM repeat"/>
    <property type="match status" value="1"/>
</dbReference>
<dbReference type="InterPro" id="IPR011009">
    <property type="entry name" value="Kinase-like_dom_sf"/>
</dbReference>
<evidence type="ECO:0000256" key="11">
    <source>
        <dbReference type="ARBA" id="ARBA00022840"/>
    </source>
</evidence>
<evidence type="ECO:0000256" key="9">
    <source>
        <dbReference type="ARBA" id="ARBA00022741"/>
    </source>
</evidence>
<comment type="subunit">
    <text evidence="15">Component of a phosphatidylinositol 4-kinase (PI4K) complex, composed of PI4KA, EFR3 (EFR3A or EFR3B), TTC7 (TTC7A or TTC7B) and HYCC (HYCC1 or HYCC2). Interacts with TMEM150A; regulating recruitment to the plasma membrane. Interacts with TTC7A.</text>
</comment>
<dbReference type="PROSITE" id="PS51545">
    <property type="entry name" value="PIK_HELICAL"/>
    <property type="match status" value="1"/>
</dbReference>
<dbReference type="InterPro" id="IPR036940">
    <property type="entry name" value="PI3/4_kinase_cat_sf"/>
</dbReference>
<comment type="subcellular location">
    <subcellularLocation>
        <location evidence="1">Cell membrane</location>
    </subcellularLocation>
    <subcellularLocation>
        <location evidence="2">Cytoplasm</location>
    </subcellularLocation>
</comment>
<comment type="similarity">
    <text evidence="3">Belongs to the PI3/PI4-kinase family. Type III PI4K subfamily.</text>
</comment>
<dbReference type="GO" id="GO:0005886">
    <property type="term" value="C:plasma membrane"/>
    <property type="evidence" value="ECO:0007669"/>
    <property type="project" value="UniProtKB-SubCell"/>
</dbReference>
<evidence type="ECO:0000256" key="2">
    <source>
        <dbReference type="ARBA" id="ARBA00004496"/>
    </source>
</evidence>
<feature type="domain" description="PIK helical" evidence="18">
    <location>
        <begin position="1515"/>
        <end position="1694"/>
    </location>
</feature>
<dbReference type="SMART" id="SM00145">
    <property type="entry name" value="PI3Ka"/>
    <property type="match status" value="1"/>
</dbReference>
<keyword evidence="5" id="KW-1003">Cell membrane</keyword>
<dbReference type="Gene3D" id="1.10.1070.11">
    <property type="entry name" value="Phosphatidylinositol 3-/4-kinase, catalytic domain"/>
    <property type="match status" value="1"/>
</dbReference>
<dbReference type="FunFam" id="1.25.40.70:FF:000002">
    <property type="entry name" value="Phosphatidylinositol 4-kinase, catalytic, alpha"/>
    <property type="match status" value="1"/>
</dbReference>
<evidence type="ECO:0000256" key="14">
    <source>
        <dbReference type="ARBA" id="ARBA00056014"/>
    </source>
</evidence>
<dbReference type="InterPro" id="IPR015433">
    <property type="entry name" value="PI3/4_kinase"/>
</dbReference>
<dbReference type="GO" id="GO:0004430">
    <property type="term" value="F:1-phosphatidylinositol 4-kinase activity"/>
    <property type="evidence" value="ECO:0007669"/>
    <property type="project" value="UniProtKB-EC"/>
</dbReference>
<dbReference type="PROSITE" id="PS00915">
    <property type="entry name" value="PI3_4_KINASE_1"/>
    <property type="match status" value="1"/>
</dbReference>
<dbReference type="InterPro" id="IPR001263">
    <property type="entry name" value="PI3K_accessory_dom"/>
</dbReference>
<evidence type="ECO:0000256" key="12">
    <source>
        <dbReference type="ARBA" id="ARBA00023098"/>
    </source>
</evidence>
<name>A0AAN9T379_9HEMI</name>
<dbReference type="EMBL" id="JBBCAQ010000038">
    <property type="protein sequence ID" value="KAK7571968.1"/>
    <property type="molecule type" value="Genomic_DNA"/>
</dbReference>
<dbReference type="InterPro" id="IPR000403">
    <property type="entry name" value="PI3/4_kinase_cat_dom"/>
</dbReference>
<protein>
    <recommendedName>
        <fullName evidence="16">Phosphatidylinositol 4-kinase alpha</fullName>
        <ecNumber evidence="4">2.7.1.67</ecNumber>
    </recommendedName>
</protein>
<gene>
    <name evidence="19" type="ORF">V9T40_014440</name>
</gene>
<evidence type="ECO:0000256" key="6">
    <source>
        <dbReference type="ARBA" id="ARBA00022490"/>
    </source>
</evidence>
<keyword evidence="11" id="KW-0067">ATP-binding</keyword>
<dbReference type="InterPro" id="IPR018936">
    <property type="entry name" value="PI3/4_kinase_CS"/>
</dbReference>
<keyword evidence="7" id="KW-0597">Phosphoprotein</keyword>
<reference evidence="19 20" key="1">
    <citation type="submission" date="2024-03" db="EMBL/GenBank/DDBJ databases">
        <title>Adaptation during the transition from Ophiocordyceps entomopathogen to insect associate is accompanied by gene loss and intensified selection.</title>
        <authorList>
            <person name="Ward C.M."/>
            <person name="Onetto C.A."/>
            <person name="Borneman A.R."/>
        </authorList>
    </citation>
    <scope>NUCLEOTIDE SEQUENCE [LARGE SCALE GENOMIC DNA]</scope>
    <source>
        <strain evidence="19">AWRI1</strain>
        <tissue evidence="19">Single Adult Female</tissue>
    </source>
</reference>
<evidence type="ECO:0000259" key="18">
    <source>
        <dbReference type="PROSITE" id="PS51545"/>
    </source>
</evidence>
<dbReference type="Pfam" id="PF19274">
    <property type="entry name" value="PI4K_N"/>
    <property type="match status" value="3"/>
</dbReference>
<dbReference type="PROSITE" id="PS50290">
    <property type="entry name" value="PI3_4_KINASE_3"/>
    <property type="match status" value="1"/>
</dbReference>